<dbReference type="Pfam" id="PF25598">
    <property type="entry name" value="ARM_PUB"/>
    <property type="match status" value="1"/>
</dbReference>
<organism evidence="11">
    <name type="scientific">Daucus carota subsp. sativus</name>
    <name type="common">Carrot</name>
    <dbReference type="NCBI Taxonomy" id="79200"/>
    <lineage>
        <taxon>Eukaryota</taxon>
        <taxon>Viridiplantae</taxon>
        <taxon>Streptophyta</taxon>
        <taxon>Embryophyta</taxon>
        <taxon>Tracheophyta</taxon>
        <taxon>Spermatophyta</taxon>
        <taxon>Magnoliopsida</taxon>
        <taxon>eudicotyledons</taxon>
        <taxon>Gunneridae</taxon>
        <taxon>Pentapetalae</taxon>
        <taxon>asterids</taxon>
        <taxon>campanulids</taxon>
        <taxon>Apiales</taxon>
        <taxon>Apiaceae</taxon>
        <taxon>Apioideae</taxon>
        <taxon>Scandiceae</taxon>
        <taxon>Daucinae</taxon>
        <taxon>Daucus</taxon>
        <taxon>Daucus sect. Daucus</taxon>
    </lineage>
</organism>
<dbReference type="PANTHER" id="PTHR23315">
    <property type="entry name" value="U BOX DOMAIN-CONTAINING"/>
    <property type="match status" value="1"/>
</dbReference>
<dbReference type="InterPro" id="IPR013083">
    <property type="entry name" value="Znf_RING/FYVE/PHD"/>
</dbReference>
<dbReference type="GO" id="GO:0005829">
    <property type="term" value="C:cytosol"/>
    <property type="evidence" value="ECO:0007669"/>
    <property type="project" value="UniProtKB-ARBA"/>
</dbReference>
<evidence type="ECO:0000256" key="5">
    <source>
        <dbReference type="ARBA" id="ARBA00022679"/>
    </source>
</evidence>
<dbReference type="GO" id="GO:0005634">
    <property type="term" value="C:nucleus"/>
    <property type="evidence" value="ECO:0007669"/>
    <property type="project" value="UniProtKB-ARBA"/>
</dbReference>
<dbReference type="InterPro" id="IPR000225">
    <property type="entry name" value="Armadillo"/>
</dbReference>
<gene>
    <name evidence="11" type="ORF">DCAR_018902</name>
    <name evidence="12" type="ORF">DCAR_0521619</name>
</gene>
<dbReference type="EMBL" id="CP093347">
    <property type="protein sequence ID" value="WOH02230.1"/>
    <property type="molecule type" value="Genomic_DNA"/>
</dbReference>
<feature type="region of interest" description="Disordered" evidence="9">
    <location>
        <begin position="633"/>
        <end position="655"/>
    </location>
</feature>
<evidence type="ECO:0000256" key="8">
    <source>
        <dbReference type="PROSITE-ProRule" id="PRU00259"/>
    </source>
</evidence>
<comment type="catalytic activity">
    <reaction evidence="1">
        <text>S-ubiquitinyl-[E2 ubiquitin-conjugating enzyme]-L-cysteine + [acceptor protein]-L-lysine = [E2 ubiquitin-conjugating enzyme]-L-cysteine + N(6)-ubiquitinyl-[acceptor protein]-L-lysine.</text>
        <dbReference type="EC" id="2.3.2.27"/>
    </reaction>
</comment>
<evidence type="ECO:0000259" key="10">
    <source>
        <dbReference type="PROSITE" id="PS51698"/>
    </source>
</evidence>
<comment type="pathway">
    <text evidence="3">Protein modification; protein ubiquitination.</text>
</comment>
<dbReference type="EC" id="2.3.2.27" evidence="4"/>
<dbReference type="UniPathway" id="UPA00143"/>
<dbReference type="Proteomes" id="UP000077755">
    <property type="component" value="Chromosome 5"/>
</dbReference>
<evidence type="ECO:0000256" key="3">
    <source>
        <dbReference type="ARBA" id="ARBA00004906"/>
    </source>
</evidence>
<evidence type="ECO:0000256" key="2">
    <source>
        <dbReference type="ARBA" id="ARBA00003861"/>
    </source>
</evidence>
<dbReference type="STRING" id="79200.A0A162A5F7"/>
<evidence type="ECO:0000313" key="11">
    <source>
        <dbReference type="EMBL" id="KZM95660.1"/>
    </source>
</evidence>
<reference evidence="12" key="2">
    <citation type="submission" date="2022-03" db="EMBL/GenBank/DDBJ databases">
        <title>Draft title - Genomic analysis of global carrot germplasm unveils the trajectory of domestication and the origin of high carotenoid orange carrot.</title>
        <authorList>
            <person name="Iorizzo M."/>
            <person name="Ellison S."/>
            <person name="Senalik D."/>
            <person name="Macko-Podgorni A."/>
            <person name="Grzebelus D."/>
            <person name="Bostan H."/>
            <person name="Rolling W."/>
            <person name="Curaba J."/>
            <person name="Simon P."/>
        </authorList>
    </citation>
    <scope>NUCLEOTIDE SEQUENCE</scope>
    <source>
        <tissue evidence="12">Leaf</tissue>
    </source>
</reference>
<evidence type="ECO:0000256" key="4">
    <source>
        <dbReference type="ARBA" id="ARBA00012483"/>
    </source>
</evidence>
<dbReference type="Gene3D" id="1.20.930.20">
    <property type="entry name" value="Adaptor protein Cbl, N-terminal domain"/>
    <property type="match status" value="1"/>
</dbReference>
<feature type="domain" description="U-box" evidence="10">
    <location>
        <begin position="257"/>
        <end position="331"/>
    </location>
</feature>
<dbReference type="FunFam" id="1.25.10.10:FF:000690">
    <property type="entry name" value="RING-type E3 ubiquitin transferase"/>
    <property type="match status" value="1"/>
</dbReference>
<feature type="region of interest" description="Disordered" evidence="9">
    <location>
        <begin position="228"/>
        <end position="258"/>
    </location>
</feature>
<dbReference type="InterPro" id="IPR003613">
    <property type="entry name" value="Ubox_domain"/>
</dbReference>
<reference evidence="11" key="1">
    <citation type="journal article" date="2016" name="Nat. Genet.">
        <title>A high-quality carrot genome assembly provides new insights into carotenoid accumulation and asterid genome evolution.</title>
        <authorList>
            <person name="Iorizzo M."/>
            <person name="Ellison S."/>
            <person name="Senalik D."/>
            <person name="Zeng P."/>
            <person name="Satapoomin P."/>
            <person name="Huang J."/>
            <person name="Bowman M."/>
            <person name="Iovene M."/>
            <person name="Sanseverino W."/>
            <person name="Cavagnaro P."/>
            <person name="Yildiz M."/>
            <person name="Macko-Podgorni A."/>
            <person name="Moranska E."/>
            <person name="Grzebelus E."/>
            <person name="Grzebelus D."/>
            <person name="Ashrafi H."/>
            <person name="Zheng Z."/>
            <person name="Cheng S."/>
            <person name="Spooner D."/>
            <person name="Van Deynze A."/>
            <person name="Simon P."/>
        </authorList>
    </citation>
    <scope>NUCLEOTIDE SEQUENCE [LARGE SCALE GENOMIC DNA]</scope>
    <source>
        <tissue evidence="11">Leaf</tissue>
    </source>
</reference>
<evidence type="ECO:0000256" key="9">
    <source>
        <dbReference type="SAM" id="MobiDB-lite"/>
    </source>
</evidence>
<dbReference type="GO" id="GO:2000028">
    <property type="term" value="P:regulation of photoperiodism, flowering"/>
    <property type="evidence" value="ECO:0007669"/>
    <property type="project" value="UniProtKB-ARBA"/>
</dbReference>
<dbReference type="GO" id="GO:0061630">
    <property type="term" value="F:ubiquitin protein ligase activity"/>
    <property type="evidence" value="ECO:0007669"/>
    <property type="project" value="UniProtKB-EC"/>
</dbReference>
<protein>
    <recommendedName>
        <fullName evidence="4">RING-type E3 ubiquitin transferase</fullName>
        <ecNumber evidence="4">2.3.2.27</ecNumber>
    </recommendedName>
</protein>
<dbReference type="EMBL" id="LNRQ01000005">
    <property type="protein sequence ID" value="KZM95660.1"/>
    <property type="molecule type" value="Genomic_DNA"/>
</dbReference>
<dbReference type="InterPro" id="IPR045210">
    <property type="entry name" value="RING-Ubox_PUB"/>
</dbReference>
<evidence type="ECO:0000256" key="6">
    <source>
        <dbReference type="ARBA" id="ARBA00022737"/>
    </source>
</evidence>
<dbReference type="GO" id="GO:0043069">
    <property type="term" value="P:negative regulation of programmed cell death"/>
    <property type="evidence" value="ECO:0007669"/>
    <property type="project" value="UniProtKB-ARBA"/>
</dbReference>
<dbReference type="GO" id="GO:0016567">
    <property type="term" value="P:protein ubiquitination"/>
    <property type="evidence" value="ECO:0007669"/>
    <property type="project" value="UniProtKB-UniPathway"/>
</dbReference>
<dbReference type="PROSITE" id="PS50176">
    <property type="entry name" value="ARM_REPEAT"/>
    <property type="match status" value="1"/>
</dbReference>
<keyword evidence="6" id="KW-0677">Repeat</keyword>
<evidence type="ECO:0000313" key="12">
    <source>
        <dbReference type="EMBL" id="WOH02230.1"/>
    </source>
</evidence>
<evidence type="ECO:0000256" key="7">
    <source>
        <dbReference type="ARBA" id="ARBA00022786"/>
    </source>
</evidence>
<dbReference type="InterPro" id="IPR057623">
    <property type="entry name" value="PUB12-19-like_N"/>
</dbReference>
<dbReference type="Gene3D" id="3.30.40.10">
    <property type="entry name" value="Zinc/RING finger domain, C3HC4 (zinc finger)"/>
    <property type="match status" value="1"/>
</dbReference>
<dbReference type="InterPro" id="IPR016024">
    <property type="entry name" value="ARM-type_fold"/>
</dbReference>
<evidence type="ECO:0000256" key="1">
    <source>
        <dbReference type="ARBA" id="ARBA00000900"/>
    </source>
</evidence>
<dbReference type="InterPro" id="IPR011989">
    <property type="entry name" value="ARM-like"/>
</dbReference>
<sequence>MEEEKGGALMKELIEMVNEISAITEFRSTVRKQYCNLARRLKLLTPMFEEIRDSKEIVPRDSFQALVSLRSAMELALELLLFGSHGSKIYMVLEREQIMSRLQEVTSQLECALSGISFEKLDISDEIQEQVELVIAQFRRAKGRIDAPDVELYDDLSCLYNKSNDPAVEPAILKRLVDKLQLTGIADLTQESLALHEMVTTSDGDPGESIEKMSMLLKKIKEFVQTENPKIDSSTTEKSNLSSSGQATSNSTEKGPIIPEDFRCPISLELMKDPVIVSTGQTYDRSCIEKWLEAGHGTCPKTQQTLSNSSLTPNYVLRSLIAQWCEANGMEPPKRPGSARLTKTTSACSAAERSKIETLLHMLRTGSPEDQRSAASDIRLLAKRNTDNRVAIAEAGAIPLLVGLLSIPDSRTQEHAVTALLNLSICEDNKGSIVSCGAVSGIVNVLKKGSMEARENAAATLFSLSVVDVYKVTIGASGAIPPLVTLLAEGTQRGKKDAATALFNLCIYQGNKGKAVRARVVPTLMAMLTEPQGRMVDEALAILAILSSHSEGKVAIGAADAVPVLVEVIGNGSPRNKENAAAVLVHLCSGDQQHLVKAQELGLMDLLVELSQTGTDRGKRKAAQLLERLNRFSDQETQAPAHVEDPTQALAQTQS</sequence>
<dbReference type="Gene3D" id="1.25.10.10">
    <property type="entry name" value="Leucine-rich Repeat Variant"/>
    <property type="match status" value="1"/>
</dbReference>
<feature type="compositionally biased region" description="Low complexity" evidence="9">
    <location>
        <begin position="233"/>
        <end position="244"/>
    </location>
</feature>
<dbReference type="PANTHER" id="PTHR23315:SF275">
    <property type="entry name" value="U-BOX DOMAIN-CONTAINING PROTEIN 13"/>
    <property type="match status" value="1"/>
</dbReference>
<dbReference type="OrthoDB" id="7537227at2759"/>
<dbReference type="Pfam" id="PF04564">
    <property type="entry name" value="U-box"/>
    <property type="match status" value="1"/>
</dbReference>
<keyword evidence="7" id="KW-0833">Ubl conjugation pathway</keyword>
<name>A0A162A5F7_DAUCS</name>
<dbReference type="SMART" id="SM00185">
    <property type="entry name" value="ARM"/>
    <property type="match status" value="7"/>
</dbReference>
<dbReference type="KEGG" id="dcr:108223350"/>
<keyword evidence="13" id="KW-1185">Reference proteome</keyword>
<accession>A0A162A5F7</accession>
<proteinExistence type="predicted"/>
<dbReference type="Pfam" id="PF25368">
    <property type="entry name" value="PUB10_N"/>
    <property type="match status" value="1"/>
</dbReference>
<keyword evidence="5" id="KW-0808">Transferase</keyword>
<dbReference type="SUPFAM" id="SSF57850">
    <property type="entry name" value="RING/U-box"/>
    <property type="match status" value="1"/>
</dbReference>
<dbReference type="GO" id="GO:0007166">
    <property type="term" value="P:cell surface receptor signaling pathway"/>
    <property type="evidence" value="ECO:0007669"/>
    <property type="project" value="InterPro"/>
</dbReference>
<dbReference type="FunFam" id="3.30.40.10:FF:000292">
    <property type="entry name" value="RING-type E3 ubiquitin transferase"/>
    <property type="match status" value="1"/>
</dbReference>
<dbReference type="InterPro" id="IPR058678">
    <property type="entry name" value="ARM_PUB"/>
</dbReference>
<dbReference type="PROSITE" id="PS51698">
    <property type="entry name" value="U_BOX"/>
    <property type="match status" value="1"/>
</dbReference>
<dbReference type="OMA" id="CETNGME"/>
<evidence type="ECO:0000313" key="13">
    <source>
        <dbReference type="Proteomes" id="UP000077755"/>
    </source>
</evidence>
<dbReference type="CDD" id="cd16664">
    <property type="entry name" value="RING-Ubox_PUB"/>
    <property type="match status" value="1"/>
</dbReference>
<comment type="function">
    <text evidence="2">Functions as an E3 ubiquitin ligase.</text>
</comment>
<dbReference type="InterPro" id="IPR036537">
    <property type="entry name" value="Adaptor_Cbl_N_dom_sf"/>
</dbReference>
<dbReference type="SUPFAM" id="SSF48371">
    <property type="entry name" value="ARM repeat"/>
    <property type="match status" value="1"/>
</dbReference>
<dbReference type="SMART" id="SM00504">
    <property type="entry name" value="Ubox"/>
    <property type="match status" value="1"/>
</dbReference>
<dbReference type="Gramene" id="KZM95660">
    <property type="protein sequence ID" value="KZM95660"/>
    <property type="gene ID" value="DCAR_018902"/>
</dbReference>
<dbReference type="AlphaFoldDB" id="A0A162A5F7"/>
<feature type="repeat" description="ARM" evidence="8">
    <location>
        <begin position="396"/>
        <end position="438"/>
    </location>
</feature>
<dbReference type="FunFam" id="1.25.10.10:FF:000367">
    <property type="entry name" value="RING-type E3 ubiquitin transferase"/>
    <property type="match status" value="1"/>
</dbReference>
<dbReference type="FunFam" id="1.20.930.20:FF:000002">
    <property type="entry name" value="RING-type E3 ubiquitin transferase"/>
    <property type="match status" value="1"/>
</dbReference>